<evidence type="ECO:0000313" key="4">
    <source>
        <dbReference type="Proteomes" id="UP000250443"/>
    </source>
</evidence>
<feature type="signal peptide" evidence="1">
    <location>
        <begin position="1"/>
        <end position="21"/>
    </location>
</feature>
<keyword evidence="5" id="KW-1185">Reference proteome</keyword>
<keyword evidence="1" id="KW-0732">Signal</keyword>
<evidence type="ECO:0000313" key="3">
    <source>
        <dbReference type="EMBL" id="SPZ08534.1"/>
    </source>
</evidence>
<gene>
    <name evidence="2" type="ORF">IRZ65_04695</name>
    <name evidence="3" type="ORF">NCTC11842_02836</name>
</gene>
<proteinExistence type="predicted"/>
<dbReference type="GO" id="GO:0015689">
    <property type="term" value="P:molybdate ion transport"/>
    <property type="evidence" value="ECO:0007669"/>
    <property type="project" value="TreeGrafter"/>
</dbReference>
<reference evidence="2 5" key="2">
    <citation type="submission" date="2020-10" db="EMBL/GenBank/DDBJ databases">
        <title>Genome sequences of Pseudomonas isolates.</title>
        <authorList>
            <person name="Wessels L."/>
            <person name="Reich F."/>
            <person name="Hammerl J."/>
        </authorList>
    </citation>
    <scope>NUCLEOTIDE SEQUENCE [LARGE SCALE GENOMIC DNA]</scope>
    <source>
        <strain evidence="2 5">20-MO00624-0</strain>
    </source>
</reference>
<reference evidence="3 4" key="1">
    <citation type="submission" date="2018-06" db="EMBL/GenBank/DDBJ databases">
        <authorList>
            <consortium name="Pathogen Informatics"/>
            <person name="Doyle S."/>
        </authorList>
    </citation>
    <scope>NUCLEOTIDE SEQUENCE [LARGE SCALE GENOMIC DNA]</scope>
    <source>
        <strain evidence="3 4">NCTC11842</strain>
    </source>
</reference>
<name>A0A2X2CMS0_PSELU</name>
<dbReference type="SUPFAM" id="SSF53850">
    <property type="entry name" value="Periplasmic binding protein-like II"/>
    <property type="match status" value="1"/>
</dbReference>
<dbReference type="Proteomes" id="UP000626180">
    <property type="component" value="Unassembled WGS sequence"/>
</dbReference>
<protein>
    <submittedName>
        <fullName evidence="3">Extracellular solute-binding protein</fullName>
    </submittedName>
    <submittedName>
        <fullName evidence="2">Substrate-binding domain-containing protein</fullName>
    </submittedName>
</protein>
<dbReference type="AlphaFoldDB" id="A0A2X2CMS0"/>
<evidence type="ECO:0000313" key="2">
    <source>
        <dbReference type="EMBL" id="MBF8639979.1"/>
    </source>
</evidence>
<dbReference type="InterPro" id="IPR050682">
    <property type="entry name" value="ModA/WtpA"/>
</dbReference>
<sequence length="274" mass="29584">MKNIFSAFLLALTAASLSVHAAARPVPQPPPALQLFCAKGALDVVEKIGPVYAETFGRTLVSHVAPARGNDATTIPSRLAEGERADVFLLDRMAISKLQQQGHIDPDSCADFGKSYIALAVPHGQGHPAMTSMEEFKQILLDAKSIAYSESASGLYLENVLFNLMGIKERIAPKLKRITNESVGDAIARGEAEIGLEQVSELSPLQGVDIVGLIPDQAQKMTLYTACMAPDTPHPEEARQFIKYISSNASFELIKASGLQPLVDPDYELHFKKG</sequence>
<dbReference type="Gene3D" id="3.40.190.10">
    <property type="entry name" value="Periplasmic binding protein-like II"/>
    <property type="match status" value="2"/>
</dbReference>
<dbReference type="PANTHER" id="PTHR30632">
    <property type="entry name" value="MOLYBDATE-BINDING PERIPLASMIC PROTEIN"/>
    <property type="match status" value="1"/>
</dbReference>
<evidence type="ECO:0000256" key="1">
    <source>
        <dbReference type="SAM" id="SignalP"/>
    </source>
</evidence>
<evidence type="ECO:0000313" key="5">
    <source>
        <dbReference type="Proteomes" id="UP000626180"/>
    </source>
</evidence>
<dbReference type="Pfam" id="PF13531">
    <property type="entry name" value="SBP_bac_11"/>
    <property type="match status" value="1"/>
</dbReference>
<feature type="chain" id="PRO_5016111541" evidence="1">
    <location>
        <begin position="22"/>
        <end position="274"/>
    </location>
</feature>
<organism evidence="3 4">
    <name type="scientific">Pseudomonas luteola</name>
    <dbReference type="NCBI Taxonomy" id="47886"/>
    <lineage>
        <taxon>Bacteria</taxon>
        <taxon>Pseudomonadati</taxon>
        <taxon>Pseudomonadota</taxon>
        <taxon>Gammaproteobacteria</taxon>
        <taxon>Pseudomonadales</taxon>
        <taxon>Pseudomonadaceae</taxon>
        <taxon>Pseudomonas</taxon>
    </lineage>
</organism>
<dbReference type="Proteomes" id="UP000250443">
    <property type="component" value="Unassembled WGS sequence"/>
</dbReference>
<dbReference type="GO" id="GO:0030973">
    <property type="term" value="F:molybdate ion binding"/>
    <property type="evidence" value="ECO:0007669"/>
    <property type="project" value="TreeGrafter"/>
</dbReference>
<dbReference type="RefSeq" id="WP_010795029.1">
    <property type="nucleotide sequence ID" value="NZ_FQYS01000001.1"/>
</dbReference>
<dbReference type="EMBL" id="JADMCD010000002">
    <property type="protein sequence ID" value="MBF8639979.1"/>
    <property type="molecule type" value="Genomic_DNA"/>
</dbReference>
<dbReference type="EMBL" id="UAUF01000012">
    <property type="protein sequence ID" value="SPZ08534.1"/>
    <property type="molecule type" value="Genomic_DNA"/>
</dbReference>
<dbReference type="PANTHER" id="PTHR30632:SF11">
    <property type="entry name" value="BLR4797 PROTEIN"/>
    <property type="match status" value="1"/>
</dbReference>
<accession>A0A2X2CMS0</accession>